<keyword evidence="3" id="KW-1185">Reference proteome</keyword>
<dbReference type="Proteomes" id="UP000479190">
    <property type="component" value="Unassembled WGS sequence"/>
</dbReference>
<feature type="region of interest" description="Disordered" evidence="1">
    <location>
        <begin position="137"/>
        <end position="157"/>
    </location>
</feature>
<name>A0A6H5I2P3_9HYME</name>
<accession>A0A6H5I2P3</accession>
<organism evidence="2 3">
    <name type="scientific">Trichogramma brassicae</name>
    <dbReference type="NCBI Taxonomy" id="86971"/>
    <lineage>
        <taxon>Eukaryota</taxon>
        <taxon>Metazoa</taxon>
        <taxon>Ecdysozoa</taxon>
        <taxon>Arthropoda</taxon>
        <taxon>Hexapoda</taxon>
        <taxon>Insecta</taxon>
        <taxon>Pterygota</taxon>
        <taxon>Neoptera</taxon>
        <taxon>Endopterygota</taxon>
        <taxon>Hymenoptera</taxon>
        <taxon>Apocrita</taxon>
        <taxon>Proctotrupomorpha</taxon>
        <taxon>Chalcidoidea</taxon>
        <taxon>Trichogrammatidae</taxon>
        <taxon>Trichogramma</taxon>
    </lineage>
</organism>
<feature type="compositionally biased region" description="Basic residues" evidence="1">
    <location>
        <begin position="226"/>
        <end position="250"/>
    </location>
</feature>
<feature type="region of interest" description="Disordered" evidence="1">
    <location>
        <begin position="224"/>
        <end position="256"/>
    </location>
</feature>
<gene>
    <name evidence="2" type="ORF">TBRA_LOCUS2780</name>
</gene>
<evidence type="ECO:0000313" key="3">
    <source>
        <dbReference type="Proteomes" id="UP000479190"/>
    </source>
</evidence>
<dbReference type="EMBL" id="CADCXV010000546">
    <property type="protein sequence ID" value="CAB0030792.1"/>
    <property type="molecule type" value="Genomic_DNA"/>
</dbReference>
<proteinExistence type="predicted"/>
<sequence length="280" mass="31618">MGQNNTFLQNRAHIKNVITTMNSTTVLVYNINSRCTYTSPFMRLFMRVHNVSTLKKERKIDQGQMRHGIIVNALGKAACCTQHESELGEVFSRGRGSHCPCVLFEISAALCASDAQRDSKRQRLELQLLAHQVGKRDEIPRDPCPRQMANRPSTPSQTTRIVLVANDFEVFIESQPDAHVHPAGVPNATGSHQKNFAFFVSAHTELNASRNDCCRKLLYRAGSHVQQKKRARKKKKEKNIASQRRRKASRTKLQAAAAREENKCNVALNKARTRLNGIFK</sequence>
<reference evidence="2 3" key="1">
    <citation type="submission" date="2020-02" db="EMBL/GenBank/DDBJ databases">
        <authorList>
            <person name="Ferguson B K."/>
        </authorList>
    </citation>
    <scope>NUCLEOTIDE SEQUENCE [LARGE SCALE GENOMIC DNA]</scope>
</reference>
<protein>
    <submittedName>
        <fullName evidence="2">Uncharacterized protein</fullName>
    </submittedName>
</protein>
<dbReference type="AlphaFoldDB" id="A0A6H5I2P3"/>
<evidence type="ECO:0000313" key="2">
    <source>
        <dbReference type="EMBL" id="CAB0030792.1"/>
    </source>
</evidence>
<evidence type="ECO:0000256" key="1">
    <source>
        <dbReference type="SAM" id="MobiDB-lite"/>
    </source>
</evidence>